<name>A0A0C3B8M1_PILCF</name>
<dbReference type="Proteomes" id="UP000054166">
    <property type="component" value="Unassembled WGS sequence"/>
</dbReference>
<reference evidence="2" key="2">
    <citation type="submission" date="2015-01" db="EMBL/GenBank/DDBJ databases">
        <title>Evolutionary Origins and Diversification of the Mycorrhizal Mutualists.</title>
        <authorList>
            <consortium name="DOE Joint Genome Institute"/>
            <consortium name="Mycorrhizal Genomics Consortium"/>
            <person name="Kohler A."/>
            <person name="Kuo A."/>
            <person name="Nagy L.G."/>
            <person name="Floudas D."/>
            <person name="Copeland A."/>
            <person name="Barry K.W."/>
            <person name="Cichocki N."/>
            <person name="Veneault-Fourrey C."/>
            <person name="LaButti K."/>
            <person name="Lindquist E.A."/>
            <person name="Lipzen A."/>
            <person name="Lundell T."/>
            <person name="Morin E."/>
            <person name="Murat C."/>
            <person name="Riley R."/>
            <person name="Ohm R."/>
            <person name="Sun H."/>
            <person name="Tunlid A."/>
            <person name="Henrissat B."/>
            <person name="Grigoriev I.V."/>
            <person name="Hibbett D.S."/>
            <person name="Martin F."/>
        </authorList>
    </citation>
    <scope>NUCLEOTIDE SEQUENCE [LARGE SCALE GENOMIC DNA]</scope>
    <source>
        <strain evidence="2">F 1598</strain>
    </source>
</reference>
<reference evidence="1 2" key="1">
    <citation type="submission" date="2014-04" db="EMBL/GenBank/DDBJ databases">
        <authorList>
            <consortium name="DOE Joint Genome Institute"/>
            <person name="Kuo A."/>
            <person name="Tarkka M."/>
            <person name="Buscot F."/>
            <person name="Kohler A."/>
            <person name="Nagy L.G."/>
            <person name="Floudas D."/>
            <person name="Copeland A."/>
            <person name="Barry K.W."/>
            <person name="Cichocki N."/>
            <person name="Veneault-Fourrey C."/>
            <person name="LaButti K."/>
            <person name="Lindquist E.A."/>
            <person name="Lipzen A."/>
            <person name="Lundell T."/>
            <person name="Morin E."/>
            <person name="Murat C."/>
            <person name="Sun H."/>
            <person name="Tunlid A."/>
            <person name="Henrissat B."/>
            <person name="Grigoriev I.V."/>
            <person name="Hibbett D.S."/>
            <person name="Martin F."/>
            <person name="Nordberg H.P."/>
            <person name="Cantor M.N."/>
            <person name="Hua S.X."/>
        </authorList>
    </citation>
    <scope>NUCLEOTIDE SEQUENCE [LARGE SCALE GENOMIC DNA]</scope>
    <source>
        <strain evidence="1 2">F 1598</strain>
    </source>
</reference>
<evidence type="ECO:0000313" key="2">
    <source>
        <dbReference type="Proteomes" id="UP000054166"/>
    </source>
</evidence>
<keyword evidence="2" id="KW-1185">Reference proteome</keyword>
<organism evidence="1 2">
    <name type="scientific">Piloderma croceum (strain F 1598)</name>
    <dbReference type="NCBI Taxonomy" id="765440"/>
    <lineage>
        <taxon>Eukaryota</taxon>
        <taxon>Fungi</taxon>
        <taxon>Dikarya</taxon>
        <taxon>Basidiomycota</taxon>
        <taxon>Agaricomycotina</taxon>
        <taxon>Agaricomycetes</taxon>
        <taxon>Agaricomycetidae</taxon>
        <taxon>Atheliales</taxon>
        <taxon>Atheliaceae</taxon>
        <taxon>Piloderma</taxon>
    </lineage>
</organism>
<gene>
    <name evidence="1" type="ORF">PILCRDRAFT_828936</name>
</gene>
<sequence length="66" mass="7271">MLAYVISSAQNLVPENIAIQDTDVLVNRQINVPDHIILQIDAGSCLQGETLQAYRARKHSAVDRAI</sequence>
<dbReference type="HOGENOM" id="CLU_2832090_0_0_1"/>
<protein>
    <submittedName>
        <fullName evidence="1">Uncharacterized protein</fullName>
    </submittedName>
</protein>
<dbReference type="AlphaFoldDB" id="A0A0C3B8M1"/>
<evidence type="ECO:0000313" key="1">
    <source>
        <dbReference type="EMBL" id="KIM73642.1"/>
    </source>
</evidence>
<proteinExistence type="predicted"/>
<accession>A0A0C3B8M1</accession>
<dbReference type="EMBL" id="KN833077">
    <property type="protein sequence ID" value="KIM73642.1"/>
    <property type="molecule type" value="Genomic_DNA"/>
</dbReference>
<dbReference type="InParanoid" id="A0A0C3B8M1"/>